<protein>
    <submittedName>
        <fullName evidence="1">Uncharacterized protein</fullName>
    </submittedName>
</protein>
<evidence type="ECO:0000313" key="1">
    <source>
        <dbReference type="EMBL" id="AMQ45801.1"/>
    </source>
</evidence>
<keyword evidence="1" id="KW-0614">Plasmid</keyword>
<gene>
    <name evidence="1" type="ORF">pA144_0056</name>
</gene>
<name>A0A142ECB3_LISMN</name>
<reference evidence="1" key="1">
    <citation type="submission" date="2016-01" db="EMBL/GenBank/DDBJ databases">
        <title>Whole Genome Sequence of Listeria monocytogenes Serovar 1/2a Strain IZSAM_Lm_15_17439_A144 responsible of a human outbreak in 2008.</title>
        <authorList>
            <person name="Orsini M."/>
            <person name="Ordinelli A."/>
            <person name="Cornacchia A."/>
            <person name="Acciari V."/>
            <person name="Centorame P."/>
            <person name="Torresi M."/>
            <person name="Pompei A."/>
            <person name="Camma C."/>
            <person name="Gattuso A."/>
            <person name="Gianfranceschi M."/>
            <person name="Pomilio F."/>
        </authorList>
    </citation>
    <scope>NUCLEOTIDE SEQUENCE</scope>
    <source>
        <strain evidence="1">IZSAM_Lm_15_17439_A144</strain>
        <plasmid evidence="1">pLmA144</plasmid>
    </source>
</reference>
<organism evidence="1">
    <name type="scientific">Listeria monocytogenes</name>
    <dbReference type="NCBI Taxonomy" id="1639"/>
    <lineage>
        <taxon>Bacteria</taxon>
        <taxon>Bacillati</taxon>
        <taxon>Bacillota</taxon>
        <taxon>Bacilli</taxon>
        <taxon>Bacillales</taxon>
        <taxon>Listeriaceae</taxon>
        <taxon>Listeria</taxon>
    </lineage>
</organism>
<geneLocation type="plasmid" evidence="1">
    <name>pLmA144</name>
</geneLocation>
<dbReference type="EMBL" id="KU513859">
    <property type="protein sequence ID" value="AMQ45801.1"/>
    <property type="molecule type" value="Genomic_DNA"/>
</dbReference>
<sequence>MTINNSYDMIIADKVEGQYRLLKKKMFIVDKVVESATSQKESLFFFI</sequence>
<proteinExistence type="predicted"/>
<accession>A0A142ECB3</accession>
<dbReference type="AlphaFoldDB" id="A0A142ECB3"/>